<gene>
    <name evidence="1" type="ORF">AWC04_01805</name>
</gene>
<comment type="caution">
    <text evidence="1">The sequence shown here is derived from an EMBL/GenBank/DDBJ whole genome shotgun (WGS) entry which is preliminary data.</text>
</comment>
<dbReference type="STRING" id="1793.AWC04_01805"/>
<protein>
    <submittedName>
        <fullName evidence="1">Uncharacterized protein</fullName>
    </submittedName>
</protein>
<reference evidence="1 2" key="1">
    <citation type="submission" date="2016-01" db="EMBL/GenBank/DDBJ databases">
        <title>The new phylogeny of the genus Mycobacterium.</title>
        <authorList>
            <person name="Tarcisio F."/>
            <person name="Conor M."/>
            <person name="Antonella G."/>
            <person name="Elisabetta G."/>
            <person name="Giulia F.S."/>
            <person name="Sara T."/>
            <person name="Anna F."/>
            <person name="Clotilde B."/>
            <person name="Roberto B."/>
            <person name="Veronica D.S."/>
            <person name="Fabio R."/>
            <person name="Monica P."/>
            <person name="Olivier J."/>
            <person name="Enrico T."/>
            <person name="Nicola S."/>
        </authorList>
    </citation>
    <scope>NUCLEOTIDE SEQUENCE [LARGE SCALE GENOMIC DNA]</scope>
    <source>
        <strain evidence="1 2">DSM 44179</strain>
    </source>
</reference>
<accession>A0A1X1RLG3</accession>
<dbReference type="OrthoDB" id="4936077at2"/>
<dbReference type="EMBL" id="LQOJ01000013">
    <property type="protein sequence ID" value="ORV08686.1"/>
    <property type="molecule type" value="Genomic_DNA"/>
</dbReference>
<dbReference type="AlphaFoldDB" id="A0A1X1RLG3"/>
<dbReference type="Proteomes" id="UP000193484">
    <property type="component" value="Unassembled WGS sequence"/>
</dbReference>
<sequence length="176" mass="19498">MTTSHPTTSDLQAGRAELTRFVREQADLTSRELGFGWAGVAAAPSTYQQLRGAFTHSQETGDSLPVSSLFCESTIYDSPEDNIRFRYYHDVHHVRLGLSFNLDDELELAQWHLNELALAGFGKGSLPYELLTADLVGQIFLMGVIGRFPLDQSRFVATCHEAGLVSGLLAEIRRLP</sequence>
<evidence type="ECO:0000313" key="1">
    <source>
        <dbReference type="EMBL" id="ORV08686.1"/>
    </source>
</evidence>
<keyword evidence="2" id="KW-1185">Reference proteome</keyword>
<organism evidence="1 2">
    <name type="scientific">Mycolicibacterium fallax</name>
    <name type="common">Mycobacterium fallax</name>
    <dbReference type="NCBI Taxonomy" id="1793"/>
    <lineage>
        <taxon>Bacteria</taxon>
        <taxon>Bacillati</taxon>
        <taxon>Actinomycetota</taxon>
        <taxon>Actinomycetes</taxon>
        <taxon>Mycobacteriales</taxon>
        <taxon>Mycobacteriaceae</taxon>
        <taxon>Mycolicibacterium</taxon>
    </lineage>
</organism>
<evidence type="ECO:0000313" key="2">
    <source>
        <dbReference type="Proteomes" id="UP000193484"/>
    </source>
</evidence>
<dbReference type="RefSeq" id="WP_085092609.1">
    <property type="nucleotide sequence ID" value="NZ_AP022603.1"/>
</dbReference>
<name>A0A1X1RLG3_MYCFA</name>
<proteinExistence type="predicted"/>